<dbReference type="SUPFAM" id="SSF111331">
    <property type="entry name" value="NAD kinase/diacylglycerol kinase-like"/>
    <property type="match status" value="1"/>
</dbReference>
<keyword evidence="1" id="KW-0547">Nucleotide-binding</keyword>
<protein>
    <submittedName>
        <fullName evidence="3">Transcription regulator</fullName>
    </submittedName>
</protein>
<dbReference type="eggNOG" id="COG1597">
    <property type="taxonomic scope" value="Bacteria"/>
</dbReference>
<dbReference type="OrthoDB" id="9786026at2"/>
<evidence type="ECO:0000313" key="4">
    <source>
        <dbReference type="Proteomes" id="UP000051576"/>
    </source>
</evidence>
<name>A0A0R2CD10_9LACO</name>
<sequence length="307" mass="35168">MKEFVILLEISASTNEVQAIWQAIHPLFEEQATNLKVIEVSLNNQQSFKSLSNFKATTPLITIGSSQLLIEIISYLKSQSKSCPVCFIPTKSTKSLAKSIGLSLQPLTATKQILSAIQPVYVELAKIEEMNHQRCWLFSQNMSLGFNAYAENVSQSSQLNNFSISRIAQWYGHFTAIVDQEPFNVTLRLDRKYYFFHHTSAVQVDNQARVSDQPLDLKKLSLRIEILTNLNLFSLLLFKLAKLVGFEQKLPYVHIFKGNSFQLTTDSLEFGEIDGQQLKNQFYDLLARSFQYPFWFDPDSLSWQESK</sequence>
<proteinExistence type="predicted"/>
<evidence type="ECO:0000256" key="2">
    <source>
        <dbReference type="ARBA" id="ARBA00022840"/>
    </source>
</evidence>
<keyword evidence="4" id="KW-1185">Reference proteome</keyword>
<reference evidence="3 4" key="1">
    <citation type="journal article" date="2015" name="Genome Announc.">
        <title>Expanding the biotechnology potential of lactobacilli through comparative genomics of 213 strains and associated genera.</title>
        <authorList>
            <person name="Sun Z."/>
            <person name="Harris H.M."/>
            <person name="McCann A."/>
            <person name="Guo C."/>
            <person name="Argimon S."/>
            <person name="Zhang W."/>
            <person name="Yang X."/>
            <person name="Jeffery I.B."/>
            <person name="Cooney J.C."/>
            <person name="Kagawa T.F."/>
            <person name="Liu W."/>
            <person name="Song Y."/>
            <person name="Salvetti E."/>
            <person name="Wrobel A."/>
            <person name="Rasinkangas P."/>
            <person name="Parkhill J."/>
            <person name="Rea M.C."/>
            <person name="O'Sullivan O."/>
            <person name="Ritari J."/>
            <person name="Douillard F.P."/>
            <person name="Paul Ross R."/>
            <person name="Yang R."/>
            <person name="Briner A.E."/>
            <person name="Felis G.E."/>
            <person name="de Vos W.M."/>
            <person name="Barrangou R."/>
            <person name="Klaenhammer T.R."/>
            <person name="Caufield P.W."/>
            <person name="Cui Y."/>
            <person name="Zhang H."/>
            <person name="O'Toole P.W."/>
        </authorList>
    </citation>
    <scope>NUCLEOTIDE SEQUENCE [LARGE SCALE GENOMIC DNA]</scope>
    <source>
        <strain evidence="3 4">DSM 20605</strain>
    </source>
</reference>
<dbReference type="InterPro" id="IPR017438">
    <property type="entry name" value="ATP-NAD_kinase_N"/>
</dbReference>
<dbReference type="STRING" id="1133569.FD21_GL000111"/>
<comment type="caution">
    <text evidence="3">The sequence shown here is derived from an EMBL/GenBank/DDBJ whole genome shotgun (WGS) entry which is preliminary data.</text>
</comment>
<evidence type="ECO:0000313" key="3">
    <source>
        <dbReference type="EMBL" id="KRM89184.1"/>
    </source>
</evidence>
<dbReference type="InterPro" id="IPR016064">
    <property type="entry name" value="NAD/diacylglycerol_kinase_sf"/>
</dbReference>
<accession>A0A0R2CD10</accession>
<keyword evidence="2" id="KW-0067">ATP-binding</keyword>
<dbReference type="GO" id="GO:0005524">
    <property type="term" value="F:ATP binding"/>
    <property type="evidence" value="ECO:0007669"/>
    <property type="project" value="UniProtKB-KW"/>
</dbReference>
<dbReference type="RefSeq" id="WP_010580138.1">
    <property type="nucleotide sequence ID" value="NZ_AHYZ01000061.1"/>
</dbReference>
<dbReference type="Proteomes" id="UP000051576">
    <property type="component" value="Unassembled WGS sequence"/>
</dbReference>
<dbReference type="EMBL" id="AYYX01000010">
    <property type="protein sequence ID" value="KRM89184.1"/>
    <property type="molecule type" value="Genomic_DNA"/>
</dbReference>
<gene>
    <name evidence="3" type="ORF">FD21_GL000111</name>
</gene>
<organism evidence="3 4">
    <name type="scientific">Liquorilactobacillus vini DSM 20605</name>
    <dbReference type="NCBI Taxonomy" id="1133569"/>
    <lineage>
        <taxon>Bacteria</taxon>
        <taxon>Bacillati</taxon>
        <taxon>Bacillota</taxon>
        <taxon>Bacilli</taxon>
        <taxon>Lactobacillales</taxon>
        <taxon>Lactobacillaceae</taxon>
        <taxon>Liquorilactobacillus</taxon>
    </lineage>
</organism>
<dbReference type="PATRIC" id="fig|1133569.4.peg.111"/>
<dbReference type="AlphaFoldDB" id="A0A0R2CD10"/>
<dbReference type="Gene3D" id="3.40.50.10330">
    <property type="entry name" value="Probable inorganic polyphosphate/atp-NAD kinase, domain 1"/>
    <property type="match status" value="1"/>
</dbReference>
<evidence type="ECO:0000256" key="1">
    <source>
        <dbReference type="ARBA" id="ARBA00022741"/>
    </source>
</evidence>